<dbReference type="PANTHER" id="PTHR35936:SF25">
    <property type="entry name" value="ABC TRANSPORTER SUBSTRATE-BINDING PROTEIN"/>
    <property type="match status" value="1"/>
</dbReference>
<feature type="signal peptide" evidence="3">
    <location>
        <begin position="1"/>
        <end position="19"/>
    </location>
</feature>
<evidence type="ECO:0000313" key="5">
    <source>
        <dbReference type="EMBL" id="EAR62345.1"/>
    </source>
</evidence>
<accession>A0A7U8C929</accession>
<protein>
    <submittedName>
        <fullName evidence="5">ABC transporter, periplasmic domain</fullName>
    </submittedName>
</protein>
<dbReference type="AlphaFoldDB" id="A0A7U8C929"/>
<reference evidence="5 6" key="1">
    <citation type="submission" date="2006-02" db="EMBL/GenBank/DDBJ databases">
        <authorList>
            <person name="Pinhassi J."/>
            <person name="Pedros-Alio C."/>
            <person name="Ferriera S."/>
            <person name="Johnson J."/>
            <person name="Kravitz S."/>
            <person name="Halpern A."/>
            <person name="Remington K."/>
            <person name="Beeson K."/>
            <person name="Tran B."/>
            <person name="Rogers Y.-H."/>
            <person name="Friedman R."/>
            <person name="Venter J.C."/>
        </authorList>
    </citation>
    <scope>NUCLEOTIDE SEQUENCE [LARGE SCALE GENOMIC DNA]</scope>
    <source>
        <strain evidence="5 6">MED92</strain>
    </source>
</reference>
<dbReference type="SMART" id="SM00062">
    <property type="entry name" value="PBPb"/>
    <property type="match status" value="1"/>
</dbReference>
<comment type="caution">
    <text evidence="5">The sequence shown here is derived from an EMBL/GenBank/DDBJ whole genome shotgun (WGS) entry which is preliminary data.</text>
</comment>
<evidence type="ECO:0000256" key="2">
    <source>
        <dbReference type="ARBA" id="ARBA00022729"/>
    </source>
</evidence>
<dbReference type="Gene3D" id="3.40.190.10">
    <property type="entry name" value="Periplasmic binding protein-like II"/>
    <property type="match status" value="2"/>
</dbReference>
<dbReference type="SUPFAM" id="SSF53850">
    <property type="entry name" value="Periplasmic binding protein-like II"/>
    <property type="match status" value="1"/>
</dbReference>
<keyword evidence="6" id="KW-1185">Reference proteome</keyword>
<dbReference type="RefSeq" id="WP_007020655.1">
    <property type="nucleotide sequence ID" value="NZ_CH724125.1"/>
</dbReference>
<feature type="domain" description="Solute-binding protein family 3/N-terminal" evidence="4">
    <location>
        <begin position="21"/>
        <end position="250"/>
    </location>
</feature>
<evidence type="ECO:0000313" key="6">
    <source>
        <dbReference type="Proteomes" id="UP000002171"/>
    </source>
</evidence>
<dbReference type="Proteomes" id="UP000002171">
    <property type="component" value="Unassembled WGS sequence"/>
</dbReference>
<evidence type="ECO:0000259" key="4">
    <source>
        <dbReference type="SMART" id="SM00062"/>
    </source>
</evidence>
<gene>
    <name evidence="5" type="ORF">MED92_14948</name>
</gene>
<comment type="similarity">
    <text evidence="1">Belongs to the bacterial solute-binding protein 3 family.</text>
</comment>
<dbReference type="EMBL" id="AAOW01000003">
    <property type="protein sequence ID" value="EAR62345.1"/>
    <property type="molecule type" value="Genomic_DNA"/>
</dbReference>
<evidence type="ECO:0000256" key="3">
    <source>
        <dbReference type="SAM" id="SignalP"/>
    </source>
</evidence>
<keyword evidence="2 3" id="KW-0732">Signal</keyword>
<sequence>MRWLMVSLLAVLFCTSVKADKITIAADSWCPFNCQPGAELPGFMVEVAKRAFSAQGHEVVYLEVNWSRAIQEARKGNLTAIIGAFPGDAPDFVFPDQELAVLGNTFFVHKENDWTYQGLDSLKMIQLAAINGYDYGDELRGYIQESGSTSVTLLGGDQYPLRRGIRMLSLRRVDALVEADPVFWYNASLLGKADQFKVAGRASEPMKSYIAFSPSLPQSEDYARILSEGIASMRASGELDEILAKYGLKDWRITEK</sequence>
<dbReference type="InterPro" id="IPR001638">
    <property type="entry name" value="Solute-binding_3/MltF_N"/>
</dbReference>
<dbReference type="OrthoDB" id="5763510at2"/>
<organism evidence="5 6">
    <name type="scientific">Neptuniibacter caesariensis</name>
    <dbReference type="NCBI Taxonomy" id="207954"/>
    <lineage>
        <taxon>Bacteria</taxon>
        <taxon>Pseudomonadati</taxon>
        <taxon>Pseudomonadota</taxon>
        <taxon>Gammaproteobacteria</taxon>
        <taxon>Oceanospirillales</taxon>
        <taxon>Oceanospirillaceae</taxon>
        <taxon>Neptuniibacter</taxon>
    </lineage>
</organism>
<dbReference type="Pfam" id="PF00497">
    <property type="entry name" value="SBP_bac_3"/>
    <property type="match status" value="1"/>
</dbReference>
<feature type="chain" id="PRO_5030526396" evidence="3">
    <location>
        <begin position="20"/>
        <end position="256"/>
    </location>
</feature>
<evidence type="ECO:0000256" key="1">
    <source>
        <dbReference type="ARBA" id="ARBA00010333"/>
    </source>
</evidence>
<proteinExistence type="inferred from homology"/>
<dbReference type="PANTHER" id="PTHR35936">
    <property type="entry name" value="MEMBRANE-BOUND LYTIC MUREIN TRANSGLYCOSYLASE F"/>
    <property type="match status" value="1"/>
</dbReference>
<name>A0A7U8C929_NEPCE</name>